<dbReference type="RefSeq" id="XP_060326982.1">
    <property type="nucleotide sequence ID" value="XM_060480336.1"/>
</dbReference>
<comment type="caution">
    <text evidence="3">The sequence shown here is derived from an EMBL/GenBank/DDBJ whole genome shotgun (WGS) entry which is preliminary data.</text>
</comment>
<proteinExistence type="predicted"/>
<feature type="region of interest" description="Disordered" evidence="1">
    <location>
        <begin position="135"/>
        <end position="170"/>
    </location>
</feature>
<evidence type="ECO:0000256" key="1">
    <source>
        <dbReference type="SAM" id="MobiDB-lite"/>
    </source>
</evidence>
<dbReference type="Proteomes" id="UP001175211">
    <property type="component" value="Unassembled WGS sequence"/>
</dbReference>
<accession>A0AA39MXP5</accession>
<dbReference type="EMBL" id="JAUEPS010000038">
    <property type="protein sequence ID" value="KAK0449690.1"/>
    <property type="molecule type" value="Genomic_DNA"/>
</dbReference>
<evidence type="ECO:0000256" key="2">
    <source>
        <dbReference type="SAM" id="SignalP"/>
    </source>
</evidence>
<feature type="chain" id="PRO_5041221637" evidence="2">
    <location>
        <begin position="23"/>
        <end position="170"/>
    </location>
</feature>
<keyword evidence="2" id="KW-0732">Signal</keyword>
<dbReference type="AlphaFoldDB" id="A0AA39MXP5"/>
<gene>
    <name evidence="3" type="ORF">EV420DRAFT_1750718</name>
</gene>
<sequence length="170" mass="19026">MKAPPYVCSLALALIFASPALAAPTVRYEVPQSPYLTRFVESDSRGGMSRYIKRIPESLRRERGPSYSSVFKRPEEDVFHARALEDTVFISVRRIDEPGHDGMQFIIGNQILEIAESPRTMTGRAAFEVVYNREGDDDRGGARATWGGYDPPSRADESKWLEANVDRSVG</sequence>
<dbReference type="GeneID" id="85363884"/>
<keyword evidence="4" id="KW-1185">Reference proteome</keyword>
<reference evidence="3" key="1">
    <citation type="submission" date="2023-06" db="EMBL/GenBank/DDBJ databases">
        <authorList>
            <consortium name="Lawrence Berkeley National Laboratory"/>
            <person name="Ahrendt S."/>
            <person name="Sahu N."/>
            <person name="Indic B."/>
            <person name="Wong-Bajracharya J."/>
            <person name="Merenyi Z."/>
            <person name="Ke H.-M."/>
            <person name="Monk M."/>
            <person name="Kocsube S."/>
            <person name="Drula E."/>
            <person name="Lipzen A."/>
            <person name="Balint B."/>
            <person name="Henrissat B."/>
            <person name="Andreopoulos B."/>
            <person name="Martin F.M."/>
            <person name="Harder C.B."/>
            <person name="Rigling D."/>
            <person name="Ford K.L."/>
            <person name="Foster G.D."/>
            <person name="Pangilinan J."/>
            <person name="Papanicolaou A."/>
            <person name="Barry K."/>
            <person name="LaButti K."/>
            <person name="Viragh M."/>
            <person name="Koriabine M."/>
            <person name="Yan M."/>
            <person name="Riley R."/>
            <person name="Champramary S."/>
            <person name="Plett K.L."/>
            <person name="Tsai I.J."/>
            <person name="Slot J."/>
            <person name="Sipos G."/>
            <person name="Plett J."/>
            <person name="Nagy L.G."/>
            <person name="Grigoriev I.V."/>
        </authorList>
    </citation>
    <scope>NUCLEOTIDE SEQUENCE</scope>
    <source>
        <strain evidence="3">CCBAS 213</strain>
    </source>
</reference>
<evidence type="ECO:0000313" key="4">
    <source>
        <dbReference type="Proteomes" id="UP001175211"/>
    </source>
</evidence>
<evidence type="ECO:0000313" key="3">
    <source>
        <dbReference type="EMBL" id="KAK0449690.1"/>
    </source>
</evidence>
<organism evidence="3 4">
    <name type="scientific">Armillaria tabescens</name>
    <name type="common">Ringless honey mushroom</name>
    <name type="synonym">Agaricus tabescens</name>
    <dbReference type="NCBI Taxonomy" id="1929756"/>
    <lineage>
        <taxon>Eukaryota</taxon>
        <taxon>Fungi</taxon>
        <taxon>Dikarya</taxon>
        <taxon>Basidiomycota</taxon>
        <taxon>Agaricomycotina</taxon>
        <taxon>Agaricomycetes</taxon>
        <taxon>Agaricomycetidae</taxon>
        <taxon>Agaricales</taxon>
        <taxon>Marasmiineae</taxon>
        <taxon>Physalacriaceae</taxon>
        <taxon>Desarmillaria</taxon>
    </lineage>
</organism>
<name>A0AA39MXP5_ARMTA</name>
<protein>
    <submittedName>
        <fullName evidence="3">Uncharacterized protein</fullName>
    </submittedName>
</protein>
<feature type="signal peptide" evidence="2">
    <location>
        <begin position="1"/>
        <end position="22"/>
    </location>
</feature>